<dbReference type="InterPro" id="IPR003108">
    <property type="entry name" value="GAR_dom"/>
</dbReference>
<dbReference type="CDD" id="cd21268">
    <property type="entry name" value="CH_GAS2L1_2"/>
    <property type="match status" value="1"/>
</dbReference>
<dbReference type="PROSITE" id="PS50021">
    <property type="entry name" value="CH"/>
    <property type="match status" value="1"/>
</dbReference>
<feature type="compositionally biased region" description="Basic and acidic residues" evidence="5">
    <location>
        <begin position="884"/>
        <end position="899"/>
    </location>
</feature>
<keyword evidence="9" id="KW-1185">Reference proteome</keyword>
<dbReference type="InterPro" id="IPR001715">
    <property type="entry name" value="CH_dom"/>
</dbReference>
<feature type="domain" description="Calponin-homology (CH)" evidence="6">
    <location>
        <begin position="23"/>
        <end position="148"/>
    </location>
</feature>
<gene>
    <name evidence="8" type="ORF">H4Q32_002493</name>
</gene>
<dbReference type="Gene3D" id="1.10.418.10">
    <property type="entry name" value="Calponin-like domain"/>
    <property type="match status" value="1"/>
</dbReference>
<feature type="compositionally biased region" description="Basic residues" evidence="5">
    <location>
        <begin position="812"/>
        <end position="823"/>
    </location>
</feature>
<dbReference type="Gene3D" id="3.30.920.20">
    <property type="entry name" value="Gas2-like domain"/>
    <property type="match status" value="1"/>
</dbReference>
<keyword evidence="2" id="KW-0963">Cytoplasm</keyword>
<dbReference type="InterPro" id="IPR036872">
    <property type="entry name" value="CH_dom_sf"/>
</dbReference>
<accession>A0ABQ8MNB4</accession>
<dbReference type="EMBL" id="JACTAM010000005">
    <property type="protein sequence ID" value="KAI2664319.1"/>
    <property type="molecule type" value="Genomic_DNA"/>
</dbReference>
<dbReference type="Pfam" id="PF02187">
    <property type="entry name" value="GAS2"/>
    <property type="match status" value="1"/>
</dbReference>
<feature type="domain" description="GAR" evidence="7">
    <location>
        <begin position="186"/>
        <end position="258"/>
    </location>
</feature>
<feature type="compositionally biased region" description="Low complexity" evidence="5">
    <location>
        <begin position="587"/>
        <end position="602"/>
    </location>
</feature>
<dbReference type="Proteomes" id="UP000830375">
    <property type="component" value="Unassembled WGS sequence"/>
</dbReference>
<organism evidence="8 9">
    <name type="scientific">Labeo rohita</name>
    <name type="common">Indian major carp</name>
    <name type="synonym">Cyprinus rohita</name>
    <dbReference type="NCBI Taxonomy" id="84645"/>
    <lineage>
        <taxon>Eukaryota</taxon>
        <taxon>Metazoa</taxon>
        <taxon>Chordata</taxon>
        <taxon>Craniata</taxon>
        <taxon>Vertebrata</taxon>
        <taxon>Euteleostomi</taxon>
        <taxon>Actinopterygii</taxon>
        <taxon>Neopterygii</taxon>
        <taxon>Teleostei</taxon>
        <taxon>Ostariophysi</taxon>
        <taxon>Cypriniformes</taxon>
        <taxon>Cyprinidae</taxon>
        <taxon>Labeoninae</taxon>
        <taxon>Labeonini</taxon>
        <taxon>Labeo</taxon>
    </lineage>
</organism>
<reference evidence="8 9" key="1">
    <citation type="submission" date="2022-01" db="EMBL/GenBank/DDBJ databases">
        <title>A high-quality chromosome-level genome assembly of rohu carp, Labeo rohita.</title>
        <authorList>
            <person name="Arick M.A. II"/>
            <person name="Hsu C.-Y."/>
            <person name="Magbanua Z."/>
            <person name="Pechanova O."/>
            <person name="Grover C."/>
            <person name="Miller E."/>
            <person name="Thrash A."/>
            <person name="Ezzel L."/>
            <person name="Alam S."/>
            <person name="Benzie J."/>
            <person name="Hamilton M."/>
            <person name="Karsi A."/>
            <person name="Lawrence M.L."/>
            <person name="Peterson D.G."/>
        </authorList>
    </citation>
    <scope>NUCLEOTIDE SEQUENCE [LARGE SCALE GENOMIC DNA]</scope>
    <source>
        <strain evidence="9">BAU-BD-2019</strain>
        <tissue evidence="8">Blood</tissue>
    </source>
</reference>
<dbReference type="InterPro" id="IPR036534">
    <property type="entry name" value="GAR_dom_sf"/>
</dbReference>
<feature type="region of interest" description="Disordered" evidence="5">
    <location>
        <begin position="583"/>
        <end position="620"/>
    </location>
</feature>
<feature type="region of interest" description="Disordered" evidence="5">
    <location>
        <begin position="768"/>
        <end position="899"/>
    </location>
</feature>
<dbReference type="Pfam" id="PF00307">
    <property type="entry name" value="CH"/>
    <property type="match status" value="1"/>
</dbReference>
<dbReference type="SUPFAM" id="SSF47576">
    <property type="entry name" value="Calponin-homology domain, CH-domain"/>
    <property type="match status" value="1"/>
</dbReference>
<evidence type="ECO:0000259" key="7">
    <source>
        <dbReference type="PROSITE" id="PS51460"/>
    </source>
</evidence>
<feature type="compositionally biased region" description="Polar residues" evidence="5">
    <location>
        <begin position="384"/>
        <end position="411"/>
    </location>
</feature>
<feature type="compositionally biased region" description="Basic and acidic residues" evidence="5">
    <location>
        <begin position="656"/>
        <end position="676"/>
    </location>
</feature>
<evidence type="ECO:0000256" key="4">
    <source>
        <dbReference type="ARBA" id="ARBA00038441"/>
    </source>
</evidence>
<evidence type="ECO:0000256" key="2">
    <source>
        <dbReference type="ARBA" id="ARBA00022490"/>
    </source>
</evidence>
<feature type="compositionally biased region" description="Polar residues" evidence="5">
    <location>
        <begin position="869"/>
        <end position="882"/>
    </location>
</feature>
<proteinExistence type="inferred from homology"/>
<feature type="region of interest" description="Disordered" evidence="5">
    <location>
        <begin position="318"/>
        <end position="411"/>
    </location>
</feature>
<evidence type="ECO:0000256" key="5">
    <source>
        <dbReference type="SAM" id="MobiDB-lite"/>
    </source>
</evidence>
<comment type="similarity">
    <text evidence="4">Belongs to the GAS2 family.</text>
</comment>
<protein>
    <submittedName>
        <fullName evidence="8">GAS2-like protein 2B</fullName>
    </submittedName>
</protein>
<name>A0ABQ8MNB4_LABRO</name>
<dbReference type="SMART" id="SM00033">
    <property type="entry name" value="CH"/>
    <property type="match status" value="1"/>
</dbReference>
<evidence type="ECO:0000256" key="1">
    <source>
        <dbReference type="ARBA" id="ARBA00004245"/>
    </source>
</evidence>
<evidence type="ECO:0000313" key="8">
    <source>
        <dbReference type="EMBL" id="KAI2664319.1"/>
    </source>
</evidence>
<dbReference type="PANTHER" id="PTHR46756:SF21">
    <property type="entry name" value="GAS2-LIKE PROTEIN 2"/>
    <property type="match status" value="1"/>
</dbReference>
<comment type="subcellular location">
    <subcellularLocation>
        <location evidence="1">Cytoplasm</location>
        <location evidence="1">Cytoskeleton</location>
    </subcellularLocation>
</comment>
<dbReference type="PROSITE" id="PS51460">
    <property type="entry name" value="GAR"/>
    <property type="match status" value="1"/>
</dbReference>
<evidence type="ECO:0000259" key="6">
    <source>
        <dbReference type="PROSITE" id="PS50021"/>
    </source>
</evidence>
<feature type="compositionally biased region" description="Polar residues" evidence="5">
    <location>
        <begin position="849"/>
        <end position="858"/>
    </location>
</feature>
<comment type="caution">
    <text evidence="8">The sequence shown here is derived from an EMBL/GenBank/DDBJ whole genome shotgun (WGS) entry which is preliminary data.</text>
</comment>
<dbReference type="SUPFAM" id="SSF143575">
    <property type="entry name" value="GAS2 domain-like"/>
    <property type="match status" value="1"/>
</dbReference>
<evidence type="ECO:0000256" key="3">
    <source>
        <dbReference type="ARBA" id="ARBA00023212"/>
    </source>
</evidence>
<sequence>MSGIQHASNQSIKPFKSSEEYLYAMKEDLAEWLGDLYNIDIDVNNILEVLETGALLCAHANNVTRVADDFLKRTGPTEIPLPASGVTFFTSAHPTTFLARDNVTNFINWCRKEMSIPDVLMFETDDLVLRKNEKNFVLCLLEVARRASRFGMASPVLIQLEQEIEEEIREEMEDFPAQSKPQRSLINIQNLDEMVQLLISRCTCPSQFPMVKVSEGKYRVGDSNTLIFVRILRNHVMVRVGGGWDTLEHYLDKHDPCRCTSLIHKLTTRPATPLHEIKERFTTTQPDGQCVSQTTLMLSRTQSPLQPVVWTPSATYRAQRGRPFPPHSSCSPDPEHQPGRRRNSPSPNKLKERPSTPSCVYTCADSKDSLKTNSSRRKGRDVTRTSQAPRLTSSLPRATHHPTTPQPEIQRPQTPLVLQRNANQIQPQQVPEKNLGQTWTKSQFVSKLRQNSTLGFKGRENQDKVHLVLDSQECPGRTFQSPPRNTHSCSKPPNITIREPEDNGGPKKTPHFVRTSSPFKGLMGALISEAQHSRPRTPAKISQEESPDKIKHILDVSEQRADRSVSKKIQHLSLPVLNIMQSPHINSSSKSSKSVVDSQKSQGDLGSEEGGTERSYLFTPTPLSPAQEAILYKSLEEEILSNLQQLSVDSETSTSSDERNHENPKNCRKLPSDRCKSSNRSASLHRATPNRAFDAVIAELSGEQRKLEKVSVEKWVNTLQGLRGKVEEDHVAAHHLKPCMTSSWSSLGSSMDSKETAELVKVPFDNSNVETKIPHGKGSSVGTEHVKKQRSSSITQRRSLRKPERVPSIFKLKLRPCVRPRRDHRSDRKPSKIPKPVFYKRTSCKEGNSHNQRGNDSQHGPFGTDKSRGNSQVPIPSTTKCQRSNKEPHAADQHLETWV</sequence>
<feature type="region of interest" description="Disordered" evidence="5">
    <location>
        <begin position="474"/>
        <end position="509"/>
    </location>
</feature>
<dbReference type="SMART" id="SM00243">
    <property type="entry name" value="GAS2"/>
    <property type="match status" value="1"/>
</dbReference>
<keyword evidence="3" id="KW-0206">Cytoskeleton</keyword>
<feature type="region of interest" description="Disordered" evidence="5">
    <location>
        <begin position="529"/>
        <end position="550"/>
    </location>
</feature>
<feature type="region of interest" description="Disordered" evidence="5">
    <location>
        <begin position="647"/>
        <end position="687"/>
    </location>
</feature>
<dbReference type="PANTHER" id="PTHR46756">
    <property type="entry name" value="TRANSGELIN"/>
    <property type="match status" value="1"/>
</dbReference>
<evidence type="ECO:0000313" key="9">
    <source>
        <dbReference type="Proteomes" id="UP000830375"/>
    </source>
</evidence>
<feature type="compositionally biased region" description="Polar residues" evidence="5">
    <location>
        <begin position="478"/>
        <end position="493"/>
    </location>
</feature>